<gene>
    <name evidence="1" type="ORF">MLAUSG7_0700</name>
</gene>
<proteinExistence type="predicted"/>
<name>A0A8D6PUS1_9EURY</name>
<accession>A0A8D6PUS1</accession>
<organism evidence="1 2">
    <name type="scientific">Methanocaldococcus lauensis</name>
    <dbReference type="NCBI Taxonomy" id="2546128"/>
    <lineage>
        <taxon>Archaea</taxon>
        <taxon>Methanobacteriati</taxon>
        <taxon>Methanobacteriota</taxon>
        <taxon>Methanomada group</taxon>
        <taxon>Methanococci</taxon>
        <taxon>Methanococcales</taxon>
        <taxon>Methanocaldococcaceae</taxon>
        <taxon>Methanocaldococcus</taxon>
    </lineage>
</organism>
<keyword evidence="2" id="KW-1185">Reference proteome</keyword>
<dbReference type="AlphaFoldDB" id="A0A8D6PUS1"/>
<sequence>MICISENSEAKDLIPIAKSIHMLVNKLPVAMRSKNKPGVRLEKGEVVDTNYEGYVLKVAIEKGDVIKATPILGPYAGLPVIVTPIKDNENNIVGAIGVVDITAGIFEDILTIARRPELYKFLPEDAFPK</sequence>
<evidence type="ECO:0008006" key="3">
    <source>
        <dbReference type="Google" id="ProtNLM"/>
    </source>
</evidence>
<evidence type="ECO:0000313" key="1">
    <source>
        <dbReference type="EMBL" id="CAB3288386.1"/>
    </source>
</evidence>
<dbReference type="RefSeq" id="WP_214400554.1">
    <property type="nucleotide sequence ID" value="NZ_LR792632.1"/>
</dbReference>
<dbReference type="GeneID" id="65883506"/>
<dbReference type="KEGG" id="mesg:MLAUSG7_0700"/>
<reference evidence="1 2" key="1">
    <citation type="submission" date="2020-04" db="EMBL/GenBank/DDBJ databases">
        <authorList>
            <consortium name="Genoscope - CEA"/>
            <person name="William W."/>
        </authorList>
    </citation>
    <scope>NUCLEOTIDE SEQUENCE [LARGE SCALE GENOMIC DNA]</scope>
    <source>
        <strain evidence="1 2">SG7</strain>
    </source>
</reference>
<dbReference type="PIRSF" id="PIRSF006557">
    <property type="entry name" value="UCP006557_sign"/>
    <property type="match status" value="1"/>
</dbReference>
<dbReference type="Pfam" id="PF09884">
    <property type="entry name" value="DUF2111"/>
    <property type="match status" value="1"/>
</dbReference>
<dbReference type="Proteomes" id="UP000679213">
    <property type="component" value="Chromosome I"/>
</dbReference>
<protein>
    <recommendedName>
        <fullName evidence="3">DUF2111 domain-containing protein</fullName>
    </recommendedName>
</protein>
<dbReference type="EMBL" id="LR792632">
    <property type="protein sequence ID" value="CAB3288386.1"/>
    <property type="molecule type" value="Genomic_DNA"/>
</dbReference>
<dbReference type="InterPro" id="IPR012029">
    <property type="entry name" value="UCP006557"/>
</dbReference>
<evidence type="ECO:0000313" key="2">
    <source>
        <dbReference type="Proteomes" id="UP000679213"/>
    </source>
</evidence>